<gene>
    <name evidence="1" type="ORF">LCGC14_2881290</name>
</gene>
<protein>
    <recommendedName>
        <fullName evidence="2">ABC transporter domain-containing protein</fullName>
    </recommendedName>
</protein>
<reference evidence="1" key="1">
    <citation type="journal article" date="2015" name="Nature">
        <title>Complex archaea that bridge the gap between prokaryotes and eukaryotes.</title>
        <authorList>
            <person name="Spang A."/>
            <person name="Saw J.H."/>
            <person name="Jorgensen S.L."/>
            <person name="Zaremba-Niedzwiedzka K."/>
            <person name="Martijn J."/>
            <person name="Lind A.E."/>
            <person name="van Eijk R."/>
            <person name="Schleper C."/>
            <person name="Guy L."/>
            <person name="Ettema T.J."/>
        </authorList>
    </citation>
    <scope>NUCLEOTIDE SEQUENCE</scope>
</reference>
<sequence length="74" mass="8036">MAVNCDEKFLKSTLIFGHDTGSLKDKALTSLRHQTIGFIFQSFNLTHLFLLKNPFSSSIAASGFSALAISSLLS</sequence>
<proteinExistence type="predicted"/>
<evidence type="ECO:0008006" key="2">
    <source>
        <dbReference type="Google" id="ProtNLM"/>
    </source>
</evidence>
<dbReference type="AlphaFoldDB" id="A0A0F8XZZ9"/>
<organism evidence="1">
    <name type="scientific">marine sediment metagenome</name>
    <dbReference type="NCBI Taxonomy" id="412755"/>
    <lineage>
        <taxon>unclassified sequences</taxon>
        <taxon>metagenomes</taxon>
        <taxon>ecological metagenomes</taxon>
    </lineage>
</organism>
<comment type="caution">
    <text evidence="1">The sequence shown here is derived from an EMBL/GenBank/DDBJ whole genome shotgun (WGS) entry which is preliminary data.</text>
</comment>
<evidence type="ECO:0000313" key="1">
    <source>
        <dbReference type="EMBL" id="KKK74687.1"/>
    </source>
</evidence>
<name>A0A0F8XZZ9_9ZZZZ</name>
<dbReference type="EMBL" id="LAZR01056202">
    <property type="protein sequence ID" value="KKK74687.1"/>
    <property type="molecule type" value="Genomic_DNA"/>
</dbReference>
<accession>A0A0F8XZZ9</accession>